<comment type="caution">
    <text evidence="15">The sequence shown here is derived from an EMBL/GenBank/DDBJ whole genome shotgun (WGS) entry which is preliminary data.</text>
</comment>
<evidence type="ECO:0000256" key="7">
    <source>
        <dbReference type="ARBA" id="ARBA00022679"/>
    </source>
</evidence>
<dbReference type="PROSITE" id="PS00794">
    <property type="entry name" value="HPPK"/>
    <property type="match status" value="1"/>
</dbReference>
<dbReference type="NCBIfam" id="TIGR01498">
    <property type="entry name" value="folK"/>
    <property type="match status" value="1"/>
</dbReference>
<accession>A0A2N6PIX7</accession>
<dbReference type="UniPathway" id="UPA00077">
    <property type="reaction ID" value="UER00154"/>
</dbReference>
<dbReference type="GO" id="GO:0003848">
    <property type="term" value="F:2-amino-4-hydroxy-6-hydroxymethyldihydropteridine diphosphokinase activity"/>
    <property type="evidence" value="ECO:0007669"/>
    <property type="project" value="UniProtKB-EC"/>
</dbReference>
<feature type="domain" description="7,8-dihydro-6-hydroxymethylpterin-pyrophosphokinase" evidence="14">
    <location>
        <begin position="232"/>
        <end position="243"/>
    </location>
</feature>
<comment type="catalytic activity">
    <reaction evidence="1">
        <text>6-hydroxymethyl-7,8-dihydropterin + ATP = (7,8-dihydropterin-6-yl)methyl diphosphate + AMP + H(+)</text>
        <dbReference type="Rhea" id="RHEA:11412"/>
        <dbReference type="ChEBI" id="CHEBI:15378"/>
        <dbReference type="ChEBI" id="CHEBI:30616"/>
        <dbReference type="ChEBI" id="CHEBI:44841"/>
        <dbReference type="ChEBI" id="CHEBI:72950"/>
        <dbReference type="ChEBI" id="CHEBI:456215"/>
        <dbReference type="EC" id="2.7.6.3"/>
    </reaction>
</comment>
<evidence type="ECO:0000313" key="15">
    <source>
        <dbReference type="EMBL" id="PMB98638.1"/>
    </source>
</evidence>
<dbReference type="EC" id="4.1.2.25" evidence="13"/>
<evidence type="ECO:0000256" key="11">
    <source>
        <dbReference type="ARBA" id="ARBA00022909"/>
    </source>
</evidence>
<dbReference type="RefSeq" id="WP_102161290.1">
    <property type="nucleotide sequence ID" value="NZ_PNFZ01000002.1"/>
</dbReference>
<evidence type="ECO:0000256" key="6">
    <source>
        <dbReference type="ARBA" id="ARBA00009640"/>
    </source>
</evidence>
<dbReference type="Gene3D" id="3.30.1130.10">
    <property type="match status" value="1"/>
</dbReference>
<dbReference type="OrthoDB" id="9808041at2"/>
<keyword evidence="9 15" id="KW-0418">Kinase</keyword>
<dbReference type="NCBIfam" id="TIGR00526">
    <property type="entry name" value="folB_dom"/>
    <property type="match status" value="1"/>
</dbReference>
<evidence type="ECO:0000259" key="14">
    <source>
        <dbReference type="PROSITE" id="PS00794"/>
    </source>
</evidence>
<dbReference type="Proteomes" id="UP000235703">
    <property type="component" value="Unassembled WGS sequence"/>
</dbReference>
<reference evidence="15 16" key="1">
    <citation type="submission" date="2017-09" db="EMBL/GenBank/DDBJ databases">
        <title>Bacterial strain isolated from the female urinary microbiota.</title>
        <authorList>
            <person name="Thomas-White K."/>
            <person name="Kumar N."/>
            <person name="Forster S."/>
            <person name="Putonti C."/>
            <person name="Lawley T."/>
            <person name="Wolfe A.J."/>
        </authorList>
    </citation>
    <scope>NUCLEOTIDE SEQUENCE [LARGE SCALE GENOMIC DNA]</scope>
    <source>
        <strain evidence="15 16">UMB0680</strain>
    </source>
</reference>
<dbReference type="GO" id="GO:0046654">
    <property type="term" value="P:tetrahydrofolate biosynthetic process"/>
    <property type="evidence" value="ECO:0007669"/>
    <property type="project" value="UniProtKB-UniRule"/>
</dbReference>
<dbReference type="CDD" id="cd00483">
    <property type="entry name" value="HPPK"/>
    <property type="match status" value="1"/>
</dbReference>
<dbReference type="InterPro" id="IPR043133">
    <property type="entry name" value="GTP-CH-I_C/QueF"/>
</dbReference>
<organism evidence="15 16">
    <name type="scientific">Brevibacterium luteolum</name>
    <dbReference type="NCBI Taxonomy" id="199591"/>
    <lineage>
        <taxon>Bacteria</taxon>
        <taxon>Bacillati</taxon>
        <taxon>Actinomycetota</taxon>
        <taxon>Actinomycetes</taxon>
        <taxon>Micrococcales</taxon>
        <taxon>Brevibacteriaceae</taxon>
        <taxon>Brevibacterium</taxon>
    </lineage>
</organism>
<evidence type="ECO:0000256" key="10">
    <source>
        <dbReference type="ARBA" id="ARBA00022840"/>
    </source>
</evidence>
<comment type="similarity">
    <text evidence="5 13">Belongs to the DHNA family.</text>
</comment>
<dbReference type="SUPFAM" id="SSF55083">
    <property type="entry name" value="6-hydroxymethyl-7,8-dihydropterin pyrophosphokinase, HPPK"/>
    <property type="match status" value="1"/>
</dbReference>
<sequence length="322" mass="33483">MADRTRAGDAITLTGLTVYGYHGVFDFERREGQNFIVDVTLHTDTRAAAASDALIDTADYGTLAEDIAAIIAGEPLNLIETLAERIAEHCLTVAARATVTVHKPAAPVPVAFDDVSVTITRPAPEAPAGSLPAPEAGDTRAESTGLQAVLGIGANLGQPLEALRATVTALDTHPDISVEACSTAFATKPVGGIDQPDFTNAVAIVTTELSPLQLLGVCQGIELAHGRTRETRWGPRTLDIDLIRCTRTGSLDDAAAEITCETGQLVLPHPRAAERAFVLAPWAQLRPTATVTTASGTAPITTALTRADDGGGLRDTGEAIGL</sequence>
<dbReference type="GO" id="GO:0046656">
    <property type="term" value="P:folic acid biosynthetic process"/>
    <property type="evidence" value="ECO:0007669"/>
    <property type="project" value="UniProtKB-UniRule"/>
</dbReference>
<evidence type="ECO:0000256" key="8">
    <source>
        <dbReference type="ARBA" id="ARBA00022741"/>
    </source>
</evidence>
<gene>
    <name evidence="15" type="ORF">CJ198_04775</name>
</gene>
<dbReference type="InterPro" id="IPR006156">
    <property type="entry name" value="Dihydroneopterin_aldolase"/>
</dbReference>
<dbReference type="NCBIfam" id="TIGR00525">
    <property type="entry name" value="folB"/>
    <property type="match status" value="1"/>
</dbReference>
<dbReference type="EC" id="2.7.6.3" evidence="13"/>
<dbReference type="FunFam" id="3.30.1130.10:FF:000003">
    <property type="entry name" value="7,8-dihydroneopterin aldolase"/>
    <property type="match status" value="1"/>
</dbReference>
<proteinExistence type="inferred from homology"/>
<keyword evidence="11 13" id="KW-0289">Folate biosynthesis</keyword>
<dbReference type="GO" id="GO:0004150">
    <property type="term" value="F:dihydroneopterin aldolase activity"/>
    <property type="evidence" value="ECO:0007669"/>
    <property type="project" value="UniProtKB-UniRule"/>
</dbReference>
<dbReference type="CDD" id="cd00534">
    <property type="entry name" value="DHNA_DHNTPE"/>
    <property type="match status" value="1"/>
</dbReference>
<keyword evidence="16" id="KW-1185">Reference proteome</keyword>
<dbReference type="InterPro" id="IPR006157">
    <property type="entry name" value="FolB_dom"/>
</dbReference>
<evidence type="ECO:0000256" key="2">
    <source>
        <dbReference type="ARBA" id="ARBA00001353"/>
    </source>
</evidence>
<evidence type="ECO:0000256" key="4">
    <source>
        <dbReference type="ARBA" id="ARBA00005051"/>
    </source>
</evidence>
<dbReference type="InterPro" id="IPR035907">
    <property type="entry name" value="Hppk_sf"/>
</dbReference>
<comment type="similarity">
    <text evidence="6">In the N-terminal section; belongs to the DHNA family.</text>
</comment>
<dbReference type="PANTHER" id="PTHR43071">
    <property type="entry name" value="2-AMINO-4-HYDROXY-6-HYDROXYMETHYLDIHYDROPTERIDINE PYROPHOSPHOKINASE"/>
    <property type="match status" value="1"/>
</dbReference>
<dbReference type="GO" id="GO:0005524">
    <property type="term" value="F:ATP binding"/>
    <property type="evidence" value="ECO:0007669"/>
    <property type="project" value="UniProtKB-KW"/>
</dbReference>
<name>A0A2N6PIX7_9MICO</name>
<keyword evidence="10" id="KW-0067">ATP-binding</keyword>
<dbReference type="Pfam" id="PF01288">
    <property type="entry name" value="HPPK"/>
    <property type="match status" value="1"/>
</dbReference>
<dbReference type="Gene3D" id="3.30.70.560">
    <property type="entry name" value="7,8-Dihydro-6-hydroxymethylpterin-pyrophosphokinase HPPK"/>
    <property type="match status" value="1"/>
</dbReference>
<dbReference type="SUPFAM" id="SSF55620">
    <property type="entry name" value="Tetrahydrobiopterin biosynthesis enzymes-like"/>
    <property type="match status" value="1"/>
</dbReference>
<evidence type="ECO:0000256" key="3">
    <source>
        <dbReference type="ARBA" id="ARBA00005013"/>
    </source>
</evidence>
<evidence type="ECO:0000256" key="12">
    <source>
        <dbReference type="ARBA" id="ARBA00023239"/>
    </source>
</evidence>
<dbReference type="Pfam" id="PF02152">
    <property type="entry name" value="FolB"/>
    <property type="match status" value="1"/>
</dbReference>
<comment type="function">
    <text evidence="13">Catalyzes the conversion of 7,8-dihydroneopterin to 6-hydroxymethyl-7,8-dihydropterin.</text>
</comment>
<dbReference type="GO" id="GO:0016301">
    <property type="term" value="F:kinase activity"/>
    <property type="evidence" value="ECO:0007669"/>
    <property type="project" value="UniProtKB-KW"/>
</dbReference>
<dbReference type="EMBL" id="PNFZ01000002">
    <property type="protein sequence ID" value="PMB98638.1"/>
    <property type="molecule type" value="Genomic_DNA"/>
</dbReference>
<comment type="catalytic activity">
    <reaction evidence="2 13">
        <text>7,8-dihydroneopterin = 6-hydroxymethyl-7,8-dihydropterin + glycolaldehyde</text>
        <dbReference type="Rhea" id="RHEA:10540"/>
        <dbReference type="ChEBI" id="CHEBI:17001"/>
        <dbReference type="ChEBI" id="CHEBI:17071"/>
        <dbReference type="ChEBI" id="CHEBI:44841"/>
        <dbReference type="EC" id="4.1.2.25"/>
    </reaction>
</comment>
<keyword evidence="8" id="KW-0547">Nucleotide-binding</keyword>
<comment type="pathway">
    <text evidence="3 13">Cofactor biosynthesis; tetrahydrofolate biosynthesis; 2-amino-4-hydroxy-6-hydroxymethyl-7,8-dihydropteridine diphosphate from 7,8-dihydroneopterin triphosphate: step 3/4.</text>
</comment>
<evidence type="ECO:0000256" key="13">
    <source>
        <dbReference type="RuleBase" id="RU362079"/>
    </source>
</evidence>
<evidence type="ECO:0000256" key="9">
    <source>
        <dbReference type="ARBA" id="ARBA00022777"/>
    </source>
</evidence>
<dbReference type="SMART" id="SM00905">
    <property type="entry name" value="FolB"/>
    <property type="match status" value="1"/>
</dbReference>
<keyword evidence="12 13" id="KW-0456">Lyase</keyword>
<dbReference type="PANTHER" id="PTHR43071:SF1">
    <property type="entry name" value="2-AMINO-4-HYDROXY-6-HYDROXYMETHYLDIHYDROPTERIDINE PYROPHOSPHOKINASE"/>
    <property type="match status" value="1"/>
</dbReference>
<protein>
    <recommendedName>
        <fullName evidence="13">Bifunctional folate synthesis protein</fullName>
    </recommendedName>
    <domain>
        <recommendedName>
            <fullName evidence="13">Dihydroneopterin aldolase</fullName>
            <shortName evidence="13">DHNA</shortName>
            <ecNumber evidence="13">4.1.2.25</ecNumber>
        </recommendedName>
        <alternativeName>
            <fullName evidence="13">7,8-dihydroneopterin aldolase</fullName>
        </alternativeName>
    </domain>
    <domain>
        <recommendedName>
            <fullName evidence="13">2-amino-4-hydroxy-6-hydroxymethyldihydropteridine pyrophosphokinase</fullName>
            <ecNumber evidence="13">2.7.6.3</ecNumber>
        </recommendedName>
        <alternativeName>
            <fullName evidence="13">6-hydroxymethyl-7,8-dihydropterin pyrophosphokinase</fullName>
            <shortName evidence="13">PPPK</shortName>
        </alternativeName>
        <alternativeName>
            <fullName evidence="13">7,8-dihydro-6-hydroxymethylpterin pyrophosphokinase</fullName>
            <shortName evidence="13">HPPK</shortName>
        </alternativeName>
    </domain>
</protein>
<comment type="pathway">
    <text evidence="4">Cofactor biosynthesis; tetrahydrofolate biosynthesis; 2-amino-4-hydroxy-6-hydroxymethyl-7,8-dihydropteridine diphosphate from 7,8-dihydroneopterin triphosphate: step 4/4.</text>
</comment>
<dbReference type="InterPro" id="IPR000550">
    <property type="entry name" value="Hppk"/>
</dbReference>
<evidence type="ECO:0000256" key="1">
    <source>
        <dbReference type="ARBA" id="ARBA00000198"/>
    </source>
</evidence>
<evidence type="ECO:0000313" key="16">
    <source>
        <dbReference type="Proteomes" id="UP000235703"/>
    </source>
</evidence>
<evidence type="ECO:0000256" key="5">
    <source>
        <dbReference type="ARBA" id="ARBA00005708"/>
    </source>
</evidence>
<keyword evidence="7" id="KW-0808">Transferase</keyword>
<dbReference type="AlphaFoldDB" id="A0A2N6PIX7"/>